<accession>A0A951P8W4</accession>
<dbReference type="EMBL" id="JAHHHV010000030">
    <property type="protein sequence ID" value="MBW4465112.1"/>
    <property type="molecule type" value="Genomic_DNA"/>
</dbReference>
<comment type="caution">
    <text evidence="1">The sequence shown here is derived from an EMBL/GenBank/DDBJ whole genome shotgun (WGS) entry which is preliminary data.</text>
</comment>
<gene>
    <name evidence="1" type="ORF">KME07_06685</name>
</gene>
<organism evidence="1 2">
    <name type="scientific">Pegethrix bostrychoides GSE-TBD4-15B</name>
    <dbReference type="NCBI Taxonomy" id="2839662"/>
    <lineage>
        <taxon>Bacteria</taxon>
        <taxon>Bacillati</taxon>
        <taxon>Cyanobacteriota</taxon>
        <taxon>Cyanophyceae</taxon>
        <taxon>Oculatellales</taxon>
        <taxon>Oculatellaceae</taxon>
        <taxon>Pegethrix</taxon>
    </lineage>
</organism>
<reference evidence="1" key="1">
    <citation type="submission" date="2021-05" db="EMBL/GenBank/DDBJ databases">
        <authorList>
            <person name="Pietrasiak N."/>
            <person name="Ward R."/>
            <person name="Stajich J.E."/>
            <person name="Kurbessoian T."/>
        </authorList>
    </citation>
    <scope>NUCLEOTIDE SEQUENCE</scope>
    <source>
        <strain evidence="1">GSE-TBD4-15B</strain>
    </source>
</reference>
<evidence type="ECO:0000313" key="2">
    <source>
        <dbReference type="Proteomes" id="UP000707356"/>
    </source>
</evidence>
<proteinExistence type="predicted"/>
<dbReference type="Proteomes" id="UP000707356">
    <property type="component" value="Unassembled WGS sequence"/>
</dbReference>
<evidence type="ECO:0000313" key="1">
    <source>
        <dbReference type="EMBL" id="MBW4465112.1"/>
    </source>
</evidence>
<sequence>MSSAMAKVKTVQFRAQVPQDIDFLIRAIAPFKDSGKDWSLSDIVVEALLEWLQKPENRELVESHNILEGLERRGLTTNIYSNLPQ</sequence>
<reference evidence="1" key="2">
    <citation type="journal article" date="2022" name="Microbiol. Resour. Announc.">
        <title>Metagenome Sequencing to Explore Phylogenomics of Terrestrial Cyanobacteria.</title>
        <authorList>
            <person name="Ward R.D."/>
            <person name="Stajich J.E."/>
            <person name="Johansen J.R."/>
            <person name="Huntemann M."/>
            <person name="Clum A."/>
            <person name="Foster B."/>
            <person name="Foster B."/>
            <person name="Roux S."/>
            <person name="Palaniappan K."/>
            <person name="Varghese N."/>
            <person name="Mukherjee S."/>
            <person name="Reddy T.B.K."/>
            <person name="Daum C."/>
            <person name="Copeland A."/>
            <person name="Chen I.A."/>
            <person name="Ivanova N.N."/>
            <person name="Kyrpides N.C."/>
            <person name="Shapiro N."/>
            <person name="Eloe-Fadrosh E.A."/>
            <person name="Pietrasiak N."/>
        </authorList>
    </citation>
    <scope>NUCLEOTIDE SEQUENCE</scope>
    <source>
        <strain evidence="1">GSE-TBD4-15B</strain>
    </source>
</reference>
<dbReference type="AlphaFoldDB" id="A0A951P8W4"/>
<name>A0A951P8W4_9CYAN</name>
<protein>
    <submittedName>
        <fullName evidence="1">Uncharacterized protein</fullName>
    </submittedName>
</protein>